<comment type="subcellular location">
    <subcellularLocation>
        <location evidence="1">Membrane</location>
        <topology evidence="1">Single-pass type I membrane protein</topology>
    </subcellularLocation>
</comment>
<evidence type="ECO:0000256" key="7">
    <source>
        <dbReference type="ARBA" id="ARBA00023136"/>
    </source>
</evidence>
<dbReference type="PANTHER" id="PTHR23037">
    <property type="entry name" value="CYTOKINE RECEPTOR"/>
    <property type="match status" value="1"/>
</dbReference>
<evidence type="ECO:0000256" key="1">
    <source>
        <dbReference type="ARBA" id="ARBA00004479"/>
    </source>
</evidence>
<dbReference type="PROSITE" id="PS50853">
    <property type="entry name" value="FN3"/>
    <property type="match status" value="1"/>
</dbReference>
<evidence type="ECO:0000259" key="11">
    <source>
        <dbReference type="PROSITE" id="PS50853"/>
    </source>
</evidence>
<comment type="function">
    <text evidence="10">Receptor for both interleukin 4 and interleukin 13. Couples to the JAK1/2/3-STAT6 pathway. The IL4 response is involved in promoting Th2 differentiation. The IL4/IL13 responses are involved in regulating IgE production and, chemokine and mucus production at sites of allergic inflammation. In certain cell types, can signal through activation of insulin receptor substrates, IRS1/IRS2.</text>
</comment>
<comment type="similarity">
    <text evidence="2">Belongs to the type I cytokine receptor family. Type 4 subfamily.</text>
</comment>
<evidence type="ECO:0000313" key="13">
    <source>
        <dbReference type="Proteomes" id="UP000233556"/>
    </source>
</evidence>
<dbReference type="Proteomes" id="UP000233556">
    <property type="component" value="Unassembled WGS sequence"/>
</dbReference>
<dbReference type="Gene3D" id="2.60.40.10">
    <property type="entry name" value="Immunoglobulins"/>
    <property type="match status" value="2"/>
</dbReference>
<dbReference type="InterPro" id="IPR036116">
    <property type="entry name" value="FN3_sf"/>
</dbReference>
<keyword evidence="8 12" id="KW-0675">Receptor</keyword>
<keyword evidence="4" id="KW-0812">Transmembrane</keyword>
<evidence type="ECO:0000256" key="3">
    <source>
        <dbReference type="ARBA" id="ARBA00018975"/>
    </source>
</evidence>
<evidence type="ECO:0000256" key="5">
    <source>
        <dbReference type="ARBA" id="ARBA00022729"/>
    </source>
</evidence>
<dbReference type="PANTHER" id="PTHR23037:SF29">
    <property type="entry name" value="INTERLEUKIN-9 RECEPTOR"/>
    <property type="match status" value="1"/>
</dbReference>
<dbReference type="EMBL" id="KZ506444">
    <property type="protein sequence ID" value="PKU39613.1"/>
    <property type="molecule type" value="Genomic_DNA"/>
</dbReference>
<feature type="domain" description="Fibronectin type-III" evidence="11">
    <location>
        <begin position="157"/>
        <end position="256"/>
    </location>
</feature>
<keyword evidence="9" id="KW-0325">Glycoprotein</keyword>
<keyword evidence="5" id="KW-0732">Signal</keyword>
<dbReference type="GO" id="GO:0002532">
    <property type="term" value="P:production of molecular mediator involved in inflammatory response"/>
    <property type="evidence" value="ECO:0007669"/>
    <property type="project" value="InterPro"/>
</dbReference>
<reference evidence="13" key="1">
    <citation type="submission" date="2017-11" db="EMBL/GenBank/DDBJ databases">
        <authorList>
            <person name="Lima N.C."/>
            <person name="Parody-Merino A.M."/>
            <person name="Battley P.F."/>
            <person name="Fidler A.E."/>
            <person name="Prosdocimi F."/>
        </authorList>
    </citation>
    <scope>NUCLEOTIDE SEQUENCE [LARGE SCALE GENOMIC DNA]</scope>
</reference>
<keyword evidence="13" id="KW-1185">Reference proteome</keyword>
<dbReference type="AlphaFoldDB" id="A0A2I0U0Z6"/>
<dbReference type="GO" id="GO:0009897">
    <property type="term" value="C:external side of plasma membrane"/>
    <property type="evidence" value="ECO:0007669"/>
    <property type="project" value="TreeGrafter"/>
</dbReference>
<dbReference type="SUPFAM" id="SSF49265">
    <property type="entry name" value="Fibronectin type III"/>
    <property type="match status" value="2"/>
</dbReference>
<evidence type="ECO:0000256" key="10">
    <source>
        <dbReference type="ARBA" id="ARBA00025115"/>
    </source>
</evidence>
<organism evidence="12 13">
    <name type="scientific">Limosa lapponica baueri</name>
    <dbReference type="NCBI Taxonomy" id="1758121"/>
    <lineage>
        <taxon>Eukaryota</taxon>
        <taxon>Metazoa</taxon>
        <taxon>Chordata</taxon>
        <taxon>Craniata</taxon>
        <taxon>Vertebrata</taxon>
        <taxon>Euteleostomi</taxon>
        <taxon>Archelosauria</taxon>
        <taxon>Archosauria</taxon>
        <taxon>Dinosauria</taxon>
        <taxon>Saurischia</taxon>
        <taxon>Theropoda</taxon>
        <taxon>Coelurosauria</taxon>
        <taxon>Aves</taxon>
        <taxon>Neognathae</taxon>
        <taxon>Neoaves</taxon>
        <taxon>Charadriiformes</taxon>
        <taxon>Scolopacidae</taxon>
        <taxon>Limosa</taxon>
    </lineage>
</organism>
<accession>A0A2I0U0Z6</accession>
<evidence type="ECO:0000256" key="6">
    <source>
        <dbReference type="ARBA" id="ARBA00022989"/>
    </source>
</evidence>
<proteinExistence type="inferred from homology"/>
<name>A0A2I0U0Z6_LIMLA</name>
<evidence type="ECO:0000256" key="9">
    <source>
        <dbReference type="ARBA" id="ARBA00023180"/>
    </source>
</evidence>
<dbReference type="OrthoDB" id="8897483at2759"/>
<dbReference type="Pfam" id="PF09238">
    <property type="entry name" value="IL4Ra_N"/>
    <property type="match status" value="1"/>
</dbReference>
<dbReference type="InterPro" id="IPR013783">
    <property type="entry name" value="Ig-like_fold"/>
</dbReference>
<keyword evidence="7" id="KW-0472">Membrane</keyword>
<dbReference type="PROSITE" id="PS01355">
    <property type="entry name" value="HEMATOPO_REC_S_F1"/>
    <property type="match status" value="1"/>
</dbReference>
<sequence>MLIIKEILMGRKYDPKIPTLQIVSGMGGDAWQLGLQLCVTAALLLGGGRGRELPGSLTCLNNYMTTVRCMWTMEEPVGDGPFHLHFTNLWSKGHNASCKLIARENMQNQYHCTIHLASQMLETDGYRVSLQGNFFGRNHTYIIFPEYNPCKHIKLDPPLNIQSNVTASKCHIQWSVPWHLAEILQYELQYKEYSMPWETALNKTPSSSLPQIEIEATELHSGITYVARVRCKISENEDSYHSQWSEWSQTTVFQRADVSKRSEKILNTRTMPFLFIPLSFGTLLYLFWNCKLSSRAKSLSCFNIPTPAAFFQPLYNLHNGNFKDWVGPNEACIQLRREEASNSNKVTADGVSDLNTQDLISQISLKPLESTNLVATEENFVFASGPSQQYVPNRYVRAEEIEVKLGLLFAQNHADDKVGLKISEIIKANLENPSMERNYPSHSQHGKGDCLMLMESFEIANVSFSNSDYCTLCDNDTTGGLIPAELLELSNGNSHVKQQSDQSDLS</sequence>
<dbReference type="GO" id="GO:0016064">
    <property type="term" value="P:immunoglobulin mediated immune response"/>
    <property type="evidence" value="ECO:0007669"/>
    <property type="project" value="TreeGrafter"/>
</dbReference>
<reference evidence="13" key="2">
    <citation type="submission" date="2017-12" db="EMBL/GenBank/DDBJ databases">
        <title>Genome sequence of the Bar-tailed Godwit (Limosa lapponica baueri).</title>
        <authorList>
            <person name="Lima N.C.B."/>
            <person name="Parody-Merino A.M."/>
            <person name="Battley P.F."/>
            <person name="Fidler A.E."/>
            <person name="Prosdocimi F."/>
        </authorList>
    </citation>
    <scope>NUCLEOTIDE SEQUENCE [LARGE SCALE GENOMIC DNA]</scope>
</reference>
<dbReference type="GO" id="GO:0004896">
    <property type="term" value="F:cytokine receptor activity"/>
    <property type="evidence" value="ECO:0007669"/>
    <property type="project" value="InterPro"/>
</dbReference>
<evidence type="ECO:0000313" key="12">
    <source>
        <dbReference type="EMBL" id="PKU39613.1"/>
    </source>
</evidence>
<keyword evidence="6" id="KW-1133">Transmembrane helix</keyword>
<dbReference type="InterPro" id="IPR003961">
    <property type="entry name" value="FN3_dom"/>
</dbReference>
<evidence type="ECO:0000256" key="4">
    <source>
        <dbReference type="ARBA" id="ARBA00022692"/>
    </source>
</evidence>
<gene>
    <name evidence="12" type="ORF">llap_10079</name>
</gene>
<dbReference type="InterPro" id="IPR003531">
    <property type="entry name" value="Hempt_rcpt_S_F1_CS"/>
</dbReference>
<protein>
    <recommendedName>
        <fullName evidence="3">Interleukin-4 receptor subunit alpha</fullName>
    </recommendedName>
</protein>
<evidence type="ECO:0000256" key="8">
    <source>
        <dbReference type="ARBA" id="ARBA00023170"/>
    </source>
</evidence>
<dbReference type="InterPro" id="IPR015319">
    <property type="entry name" value="IL-4_rcpt-alpha_N"/>
</dbReference>
<evidence type="ECO:0000256" key="2">
    <source>
        <dbReference type="ARBA" id="ARBA00008280"/>
    </source>
</evidence>